<evidence type="ECO:0000313" key="1">
    <source>
        <dbReference type="EMBL" id="GED59196.1"/>
    </source>
</evidence>
<evidence type="ECO:0000313" key="2">
    <source>
        <dbReference type="Proteomes" id="UP000319498"/>
    </source>
</evidence>
<sequence length="132" mass="15144">MLNLYGNEKTIVCENCGKDIIKGSEDKGPGIIIILENNQDVITKVIPSCKGQCDDILQQKHGYGGWKDITDFTNPLLFMQNTMAIMNNLHESNISEDAFTKYKEILLTGFQYVLREPTDDDWHEFNMDKFSF</sequence>
<dbReference type="Proteomes" id="UP000319498">
    <property type="component" value="Unassembled WGS sequence"/>
</dbReference>
<dbReference type="RefSeq" id="WP_052773407.1">
    <property type="nucleotide sequence ID" value="NZ_BJOL01000019.1"/>
</dbReference>
<proteinExistence type="predicted"/>
<comment type="caution">
    <text evidence="1">The sequence shown here is derived from an EMBL/GenBank/DDBJ whole genome shotgun (WGS) entry which is preliminary data.</text>
</comment>
<evidence type="ECO:0008006" key="3">
    <source>
        <dbReference type="Google" id="ProtNLM"/>
    </source>
</evidence>
<gene>
    <name evidence="1" type="ORF">BFO01nite_33280</name>
</gene>
<dbReference type="GeneID" id="87589062"/>
<keyword evidence="2" id="KW-1185">Reference proteome</keyword>
<accession>A0ABQ0T7A1</accession>
<protein>
    <recommendedName>
        <fullName evidence="3">HNH endonuclease</fullName>
    </recommendedName>
</protein>
<dbReference type="EMBL" id="BJOL01000019">
    <property type="protein sequence ID" value="GED59196.1"/>
    <property type="molecule type" value="Genomic_DNA"/>
</dbReference>
<reference evidence="1 2" key="1">
    <citation type="submission" date="2019-06" db="EMBL/GenBank/DDBJ databases">
        <title>Whole genome shotgun sequence of Brevibacillus formosus NBRC 15716.</title>
        <authorList>
            <person name="Hosoyama A."/>
            <person name="Uohara A."/>
            <person name="Ohji S."/>
            <person name="Ichikawa N."/>
        </authorList>
    </citation>
    <scope>NUCLEOTIDE SEQUENCE [LARGE SCALE GENOMIC DNA]</scope>
    <source>
        <strain evidence="1 2">NBRC 15716</strain>
    </source>
</reference>
<organism evidence="1 2">
    <name type="scientific">Brevibacillus formosus</name>
    <dbReference type="NCBI Taxonomy" id="54913"/>
    <lineage>
        <taxon>Bacteria</taxon>
        <taxon>Bacillati</taxon>
        <taxon>Bacillota</taxon>
        <taxon>Bacilli</taxon>
        <taxon>Bacillales</taxon>
        <taxon>Paenibacillaceae</taxon>
        <taxon>Brevibacillus</taxon>
    </lineage>
</organism>
<name>A0ABQ0T7A1_9BACL</name>